<reference evidence="2 3" key="1">
    <citation type="journal article" date="2019" name="Commun. Biol.">
        <title>The bagworm genome reveals a unique fibroin gene that provides high tensile strength.</title>
        <authorList>
            <person name="Kono N."/>
            <person name="Nakamura H."/>
            <person name="Ohtoshi R."/>
            <person name="Tomita M."/>
            <person name="Numata K."/>
            <person name="Arakawa K."/>
        </authorList>
    </citation>
    <scope>NUCLEOTIDE SEQUENCE [LARGE SCALE GENOMIC DNA]</scope>
</reference>
<feature type="compositionally biased region" description="Basic and acidic residues" evidence="1">
    <location>
        <begin position="149"/>
        <end position="178"/>
    </location>
</feature>
<sequence length="214" mass="23429">MLIATERQNPVYHVEESHDRLSAKWSGEFSAADTLLGEMSAADGDARVESLTKGADSVKDAAHDATKDPKEGSKPKPPKKKSSTPKPKGAEDPMKGIEEKGSDMMKKGEKELGDLEKKGMTEMKDMMDKSDIPLSGLMGENSKHKKNDHKQPDDSDKSKTDDHGETKPNKDDSLLKAGEEVVKDITKDAAKMEKDVMDDMMDVGKDFMEGCMGL</sequence>
<comment type="caution">
    <text evidence="2">The sequence shown here is derived from an EMBL/GenBank/DDBJ whole genome shotgun (WGS) entry which is preliminary data.</text>
</comment>
<evidence type="ECO:0000313" key="3">
    <source>
        <dbReference type="Proteomes" id="UP000299102"/>
    </source>
</evidence>
<dbReference type="EMBL" id="BGZK01000823">
    <property type="protein sequence ID" value="GBP61803.1"/>
    <property type="molecule type" value="Genomic_DNA"/>
</dbReference>
<feature type="compositionally biased region" description="Basic and acidic residues" evidence="1">
    <location>
        <begin position="13"/>
        <end position="22"/>
    </location>
</feature>
<keyword evidence="3" id="KW-1185">Reference proteome</keyword>
<feature type="compositionally biased region" description="Basic and acidic residues" evidence="1">
    <location>
        <begin position="88"/>
        <end position="131"/>
    </location>
</feature>
<feature type="region of interest" description="Disordered" evidence="1">
    <location>
        <begin position="1"/>
        <end position="22"/>
    </location>
</feature>
<gene>
    <name evidence="2" type="ORF">EVAR_88727_1</name>
</gene>
<evidence type="ECO:0000256" key="1">
    <source>
        <dbReference type="SAM" id="MobiDB-lite"/>
    </source>
</evidence>
<protein>
    <submittedName>
        <fullName evidence="2">Uncharacterized protein</fullName>
    </submittedName>
</protein>
<name>A0A4C1XF48_EUMVA</name>
<evidence type="ECO:0000313" key="2">
    <source>
        <dbReference type="EMBL" id="GBP61803.1"/>
    </source>
</evidence>
<feature type="compositionally biased region" description="Basic and acidic residues" evidence="1">
    <location>
        <begin position="47"/>
        <end position="74"/>
    </location>
</feature>
<organism evidence="2 3">
    <name type="scientific">Eumeta variegata</name>
    <name type="common">Bagworm moth</name>
    <name type="synonym">Eumeta japonica</name>
    <dbReference type="NCBI Taxonomy" id="151549"/>
    <lineage>
        <taxon>Eukaryota</taxon>
        <taxon>Metazoa</taxon>
        <taxon>Ecdysozoa</taxon>
        <taxon>Arthropoda</taxon>
        <taxon>Hexapoda</taxon>
        <taxon>Insecta</taxon>
        <taxon>Pterygota</taxon>
        <taxon>Neoptera</taxon>
        <taxon>Endopterygota</taxon>
        <taxon>Lepidoptera</taxon>
        <taxon>Glossata</taxon>
        <taxon>Ditrysia</taxon>
        <taxon>Tineoidea</taxon>
        <taxon>Psychidae</taxon>
        <taxon>Oiketicinae</taxon>
        <taxon>Eumeta</taxon>
    </lineage>
</organism>
<dbReference type="Proteomes" id="UP000299102">
    <property type="component" value="Unassembled WGS sequence"/>
</dbReference>
<feature type="region of interest" description="Disordered" evidence="1">
    <location>
        <begin position="47"/>
        <end position="178"/>
    </location>
</feature>
<dbReference type="AlphaFoldDB" id="A0A4C1XF48"/>
<proteinExistence type="predicted"/>
<accession>A0A4C1XF48</accession>